<name>A0ABZ2EWL4_9FIRM</name>
<reference evidence="2 3" key="1">
    <citation type="journal article" date="2023" name="PLoS ONE">
        <title>Genome-based metabolic and phylogenomic analysis of three Terrisporobacter species.</title>
        <authorList>
            <person name="Boer T."/>
            <person name="Bengelsdorf F.R."/>
            <person name="Bomeke M."/>
            <person name="Daniel R."/>
            <person name="Poehlein A."/>
        </authorList>
    </citation>
    <scope>NUCLEOTIDE SEQUENCE [LARGE SCALE GENOMIC DNA]</scope>
    <source>
        <strain evidence="2 3">DSM 1288</strain>
    </source>
</reference>
<dbReference type="InterPro" id="IPR000182">
    <property type="entry name" value="GNAT_dom"/>
</dbReference>
<dbReference type="EC" id="2.3.1.57" evidence="2"/>
<dbReference type="GO" id="GO:0004145">
    <property type="term" value="F:diamine N-acetyltransferase activity"/>
    <property type="evidence" value="ECO:0007669"/>
    <property type="project" value="UniProtKB-EC"/>
</dbReference>
<feature type="domain" description="N-acetyltransferase" evidence="1">
    <location>
        <begin position="3"/>
        <end position="153"/>
    </location>
</feature>
<evidence type="ECO:0000313" key="3">
    <source>
        <dbReference type="Proteomes" id="UP001348492"/>
    </source>
</evidence>
<keyword evidence="3" id="KW-1185">Reference proteome</keyword>
<dbReference type="PROSITE" id="PS51186">
    <property type="entry name" value="GNAT"/>
    <property type="match status" value="1"/>
</dbReference>
<dbReference type="CDD" id="cd04301">
    <property type="entry name" value="NAT_SF"/>
    <property type="match status" value="1"/>
</dbReference>
<dbReference type="Gene3D" id="3.40.630.30">
    <property type="match status" value="1"/>
</dbReference>
<organism evidence="2 3">
    <name type="scientific">Terrisporobacter glycolicus ATCC 14880 = DSM 1288</name>
    <dbReference type="NCBI Taxonomy" id="1121315"/>
    <lineage>
        <taxon>Bacteria</taxon>
        <taxon>Bacillati</taxon>
        <taxon>Bacillota</taxon>
        <taxon>Clostridia</taxon>
        <taxon>Peptostreptococcales</taxon>
        <taxon>Peptostreptococcaceae</taxon>
        <taxon>Terrisporobacter</taxon>
    </lineage>
</organism>
<dbReference type="Proteomes" id="UP001348492">
    <property type="component" value="Chromosome"/>
</dbReference>
<dbReference type="Pfam" id="PF00583">
    <property type="entry name" value="Acetyltransf_1"/>
    <property type="match status" value="1"/>
</dbReference>
<gene>
    <name evidence="2" type="primary">bltD</name>
    <name evidence="2" type="ORF">TEGL_22400</name>
</gene>
<evidence type="ECO:0000259" key="1">
    <source>
        <dbReference type="PROSITE" id="PS51186"/>
    </source>
</evidence>
<keyword evidence="2" id="KW-0012">Acyltransferase</keyword>
<dbReference type="SUPFAM" id="SSF55729">
    <property type="entry name" value="Acyl-CoA N-acyltransferases (Nat)"/>
    <property type="match status" value="1"/>
</dbReference>
<dbReference type="EMBL" id="CP117523">
    <property type="protein sequence ID" value="WWD83825.1"/>
    <property type="molecule type" value="Genomic_DNA"/>
</dbReference>
<proteinExistence type="predicted"/>
<dbReference type="RefSeq" id="WP_018590704.1">
    <property type="nucleotide sequence ID" value="NZ_CP117523.1"/>
</dbReference>
<evidence type="ECO:0000313" key="2">
    <source>
        <dbReference type="EMBL" id="WWD83825.1"/>
    </source>
</evidence>
<keyword evidence="2" id="KW-0808">Transferase</keyword>
<dbReference type="InterPro" id="IPR016181">
    <property type="entry name" value="Acyl_CoA_acyltransferase"/>
</dbReference>
<sequence>MNINFREIDKSNYNTCINLKVADHQKDYVASNAISLVQAFYEEELYPIGIYNNEEMVGFILYDYDKELEGWSFSRFMIDINHQNKGYGSKALEKFLEFFHNKYEEENLYTSVEIDNDVAMKLYEKYGFNKKDSFEYKIGNTVYKEFRMLKEWR</sequence>
<protein>
    <submittedName>
        <fullName evidence="2">Spermine/spermidine acetyltransferase</fullName>
        <ecNumber evidence="2">2.3.1.57</ecNumber>
    </submittedName>
</protein>
<accession>A0ABZ2EWL4</accession>